<gene>
    <name evidence="3" type="ORF">BSP0115_LOCUS18062</name>
</gene>
<dbReference type="InterPro" id="IPR001279">
    <property type="entry name" value="Metallo-B-lactamas"/>
</dbReference>
<reference evidence="3" key="1">
    <citation type="submission" date="2021-01" db="EMBL/GenBank/DDBJ databases">
        <authorList>
            <person name="Corre E."/>
            <person name="Pelletier E."/>
            <person name="Niang G."/>
            <person name="Scheremetjew M."/>
            <person name="Finn R."/>
            <person name="Kale V."/>
            <person name="Holt S."/>
            <person name="Cochrane G."/>
            <person name="Meng A."/>
            <person name="Brown T."/>
            <person name="Cohen L."/>
        </authorList>
    </citation>
    <scope>NUCLEOTIDE SEQUENCE</scope>
    <source>
        <strain evidence="3">Ms1</strain>
    </source>
</reference>
<name>A0A7S1CR69_9STRA</name>
<dbReference type="InterPro" id="IPR036866">
    <property type="entry name" value="RibonucZ/Hydroxyglut_hydro"/>
</dbReference>
<feature type="compositionally biased region" description="Basic and acidic residues" evidence="1">
    <location>
        <begin position="22"/>
        <end position="38"/>
    </location>
</feature>
<dbReference type="EMBL" id="HBFS01026937">
    <property type="protein sequence ID" value="CAD8924798.1"/>
    <property type="molecule type" value="Transcribed_RNA"/>
</dbReference>
<feature type="compositionally biased region" description="Low complexity" evidence="1">
    <location>
        <begin position="1"/>
        <end position="20"/>
    </location>
</feature>
<organism evidence="3">
    <name type="scientific">Bicosoecida sp. CB-2014</name>
    <dbReference type="NCBI Taxonomy" id="1486930"/>
    <lineage>
        <taxon>Eukaryota</taxon>
        <taxon>Sar</taxon>
        <taxon>Stramenopiles</taxon>
        <taxon>Bigyra</taxon>
        <taxon>Opalozoa</taxon>
        <taxon>Bicosoecida</taxon>
    </lineage>
</organism>
<evidence type="ECO:0000256" key="1">
    <source>
        <dbReference type="SAM" id="MobiDB-lite"/>
    </source>
</evidence>
<dbReference type="PANTHER" id="PTHR42663">
    <property type="entry name" value="HYDROLASE C777.06C-RELATED-RELATED"/>
    <property type="match status" value="1"/>
</dbReference>
<dbReference type="CDD" id="cd16279">
    <property type="entry name" value="metallo-hydrolase-like_MBL-fold"/>
    <property type="match status" value="1"/>
</dbReference>
<evidence type="ECO:0000259" key="2">
    <source>
        <dbReference type="SMART" id="SM00849"/>
    </source>
</evidence>
<feature type="domain" description="Metallo-beta-lactamase" evidence="2">
    <location>
        <begin position="90"/>
        <end position="284"/>
    </location>
</feature>
<feature type="region of interest" description="Disordered" evidence="1">
    <location>
        <begin position="1"/>
        <end position="45"/>
    </location>
</feature>
<sequence length="379" mass="39887">MAAEAAPAVAAEGSATAASTRGDAEGGATRERPADAGRDTFTFMGTGTSEGVPRVSCLTRTPVECEVCARAALARPGTPLEAGGCRDRRGNTGAIVRRWSEEHGRHLVILIDCGKLWWESAIELFPRLGVDRLDAVVITHGHFDAMGGLDSLRDYTRPPVMSDGDTLPVYVDDETFAVVDRSFPYLTDTGKATGGGDVPTLSFRRFRAGEPFAVAPTDVTFTPYWLQHGPPGNPLNYCNGFRVGDIAYASDVSAVPAAARALFDGARTVVMDCLWLKPEAHPSHYGLEQALEEHGRGYRAPRGAEGGAEGEGEGDFKGDEGAGAAAGGAAAGASTWLVGFNHTVSHDETEAAIVARGIDNCRLAYDGLTIDVDFADAAT</sequence>
<dbReference type="Gene3D" id="3.60.15.10">
    <property type="entry name" value="Ribonuclease Z/Hydroxyacylglutathione hydrolase-like"/>
    <property type="match status" value="1"/>
</dbReference>
<dbReference type="PANTHER" id="PTHR42663:SF6">
    <property type="entry name" value="HYDROLASE C777.06C-RELATED"/>
    <property type="match status" value="1"/>
</dbReference>
<dbReference type="SMART" id="SM00849">
    <property type="entry name" value="Lactamase_B"/>
    <property type="match status" value="1"/>
</dbReference>
<dbReference type="AlphaFoldDB" id="A0A7S1CR69"/>
<dbReference type="SUPFAM" id="SSF56281">
    <property type="entry name" value="Metallo-hydrolase/oxidoreductase"/>
    <property type="match status" value="1"/>
</dbReference>
<proteinExistence type="predicted"/>
<accession>A0A7S1CR69</accession>
<dbReference type="Pfam" id="PF12706">
    <property type="entry name" value="Lactamase_B_2"/>
    <property type="match status" value="1"/>
</dbReference>
<protein>
    <recommendedName>
        <fullName evidence="2">Metallo-beta-lactamase domain-containing protein</fullName>
    </recommendedName>
</protein>
<feature type="region of interest" description="Disordered" evidence="1">
    <location>
        <begin position="296"/>
        <end position="324"/>
    </location>
</feature>
<evidence type="ECO:0000313" key="3">
    <source>
        <dbReference type="EMBL" id="CAD8924798.1"/>
    </source>
</evidence>